<evidence type="ECO:0000313" key="2">
    <source>
        <dbReference type="EMBL" id="GGH84218.1"/>
    </source>
</evidence>
<name>A0A8J2ZWW9_9BACL</name>
<dbReference type="CDD" id="cd03801">
    <property type="entry name" value="GT4_PimA-like"/>
    <property type="match status" value="1"/>
</dbReference>
<dbReference type="Pfam" id="PF00534">
    <property type="entry name" value="Glycos_transf_1"/>
    <property type="match status" value="1"/>
</dbReference>
<dbReference type="InterPro" id="IPR001296">
    <property type="entry name" value="Glyco_trans_1"/>
</dbReference>
<proteinExistence type="predicted"/>
<dbReference type="AlphaFoldDB" id="A0A8J2ZWW9"/>
<dbReference type="Proteomes" id="UP000656813">
    <property type="component" value="Unassembled WGS sequence"/>
</dbReference>
<evidence type="ECO:0000259" key="1">
    <source>
        <dbReference type="Pfam" id="PF00534"/>
    </source>
</evidence>
<feature type="domain" description="Glycosyl transferase family 1" evidence="1">
    <location>
        <begin position="175"/>
        <end position="344"/>
    </location>
</feature>
<dbReference type="Gene3D" id="3.40.50.2000">
    <property type="entry name" value="Glycogen Phosphorylase B"/>
    <property type="match status" value="2"/>
</dbReference>
<dbReference type="EMBL" id="BMFV01000020">
    <property type="protein sequence ID" value="GGH84218.1"/>
    <property type="molecule type" value="Genomic_DNA"/>
</dbReference>
<dbReference type="PANTHER" id="PTHR12526:SF630">
    <property type="entry name" value="GLYCOSYLTRANSFERASE"/>
    <property type="match status" value="1"/>
</dbReference>
<dbReference type="SUPFAM" id="SSF53756">
    <property type="entry name" value="UDP-Glycosyltransferase/glycogen phosphorylase"/>
    <property type="match status" value="1"/>
</dbReference>
<sequence length="381" mass="43491">MKDNIMIVGPLPEPIQGETVAIQTLVESELLNDNYIPTTINTSMGRRSGQVGKWTFGKVLRDFKVRKKIKKEFKKRKYEIFYISLSQSRFGLLRDLSFINFASKKAKKIVTHLHGNNLGNIISRMSGFEKIWVNTIFKKIDIGIVLGSQLSGNYCGLVKDIRVVPNGIQDRFQDKDILSKDKQRSNNEMKIVYLSNLIKEKGFFNLIQATLNLLKSNYRINLKLAGAIYDRNEYENSIKLIKESGYEDKIKFLGTVRGKDKDNLLLESDLMVLPSNYKVEGLPLSILEGMSAALPIISTNRGCIPDLIKGNGILMKNGSVDNVEESIKRIYDDNEKIPAMEATSRKLYLEKYTQDKYIENLIEVFLSSKNKRYSRGNKGEY</sequence>
<organism evidence="2 3">
    <name type="scientific">Pullulanibacillus pueri</name>
    <dbReference type="NCBI Taxonomy" id="1437324"/>
    <lineage>
        <taxon>Bacteria</taxon>
        <taxon>Bacillati</taxon>
        <taxon>Bacillota</taxon>
        <taxon>Bacilli</taxon>
        <taxon>Bacillales</taxon>
        <taxon>Sporolactobacillaceae</taxon>
        <taxon>Pullulanibacillus</taxon>
    </lineage>
</organism>
<reference evidence="2" key="2">
    <citation type="submission" date="2020-09" db="EMBL/GenBank/DDBJ databases">
        <authorList>
            <person name="Sun Q."/>
            <person name="Zhou Y."/>
        </authorList>
    </citation>
    <scope>NUCLEOTIDE SEQUENCE</scope>
    <source>
        <strain evidence="2">CGMCC 1.12777</strain>
    </source>
</reference>
<gene>
    <name evidence="2" type="ORF">GCM10007096_26790</name>
</gene>
<keyword evidence="3" id="KW-1185">Reference proteome</keyword>
<evidence type="ECO:0000313" key="3">
    <source>
        <dbReference type="Proteomes" id="UP000656813"/>
    </source>
</evidence>
<comment type="caution">
    <text evidence="2">The sequence shown here is derived from an EMBL/GenBank/DDBJ whole genome shotgun (WGS) entry which is preliminary data.</text>
</comment>
<dbReference type="PANTHER" id="PTHR12526">
    <property type="entry name" value="GLYCOSYLTRANSFERASE"/>
    <property type="match status" value="1"/>
</dbReference>
<accession>A0A8J2ZWW9</accession>
<reference evidence="2" key="1">
    <citation type="journal article" date="2014" name="Int. J. Syst. Evol. Microbiol.">
        <title>Complete genome sequence of Corynebacterium casei LMG S-19264T (=DSM 44701T), isolated from a smear-ripened cheese.</title>
        <authorList>
            <consortium name="US DOE Joint Genome Institute (JGI-PGF)"/>
            <person name="Walter F."/>
            <person name="Albersmeier A."/>
            <person name="Kalinowski J."/>
            <person name="Ruckert C."/>
        </authorList>
    </citation>
    <scope>NUCLEOTIDE SEQUENCE</scope>
    <source>
        <strain evidence="2">CGMCC 1.12777</strain>
    </source>
</reference>
<dbReference type="GO" id="GO:0016757">
    <property type="term" value="F:glycosyltransferase activity"/>
    <property type="evidence" value="ECO:0007669"/>
    <property type="project" value="InterPro"/>
</dbReference>
<protein>
    <recommendedName>
        <fullName evidence="1">Glycosyl transferase family 1 domain-containing protein</fullName>
    </recommendedName>
</protein>